<organism evidence="2 3">
    <name type="scientific">Homo sapiens</name>
    <name type="common">Human</name>
    <dbReference type="NCBI Taxonomy" id="9606"/>
    <lineage>
        <taxon>Eukaryota</taxon>
        <taxon>Metazoa</taxon>
        <taxon>Chordata</taxon>
        <taxon>Craniata</taxon>
        <taxon>Vertebrata</taxon>
        <taxon>Euteleostomi</taxon>
        <taxon>Mammalia</taxon>
        <taxon>Eutheria</taxon>
        <taxon>Euarchontoglires</taxon>
        <taxon>Primates</taxon>
        <taxon>Haplorrhini</taxon>
        <taxon>Catarrhini</taxon>
        <taxon>Hominidae</taxon>
        <taxon>Homo</taxon>
    </lineage>
</organism>
<name>A0A7P0TAE7_HUMAN</name>
<gene>
    <name evidence="2" type="primary">PIP5K1C</name>
</gene>
<keyword evidence="3" id="KW-1185">Reference proteome</keyword>
<reference evidence="2 3" key="1">
    <citation type="journal article" date="2001" name="Nature">
        <title>Initial sequencing and analysis of the human genome.</title>
        <authorList>
            <consortium name="International Human Genome Sequencing Consortium"/>
            <person name="Lander E.S."/>
            <person name="Linton L.M."/>
            <person name="Birren B."/>
            <person name="Nusbaum C."/>
            <person name="Zody M.C."/>
            <person name="Baldwin J."/>
            <person name="Devon K."/>
            <person name="Dewar K."/>
            <person name="Doyle M."/>
            <person name="FitzHugh W."/>
            <person name="Funke R."/>
            <person name="Gage D."/>
            <person name="Harris K."/>
            <person name="Heaford A."/>
            <person name="Howland J."/>
            <person name="Kann L."/>
            <person name="Lehoczky J."/>
            <person name="LeVine R."/>
            <person name="McEwan P."/>
            <person name="McKernan K."/>
            <person name="Meldrim J."/>
            <person name="Mesirov J.P."/>
            <person name="Miranda C."/>
            <person name="Morris W."/>
            <person name="Naylor J."/>
            <person name="Raymond C."/>
            <person name="Rosetti M."/>
            <person name="Santos R."/>
            <person name="Sheridan A."/>
            <person name="Sougnez C."/>
            <person name="Stange-Thomann N."/>
            <person name="Stojanovic N."/>
            <person name="Subramanian A."/>
            <person name="Wyman D."/>
            <person name="Rogers J."/>
            <person name="Sulston J."/>
            <person name="Ainscough R."/>
            <person name="Beck S."/>
            <person name="Bentley D."/>
            <person name="Burton J."/>
            <person name="Clee C."/>
            <person name="Carter N."/>
            <person name="Coulson A."/>
            <person name="Deadman R."/>
            <person name="Deloukas P."/>
            <person name="Dunham A."/>
            <person name="Dunham I."/>
            <person name="Durbin R."/>
            <person name="French L."/>
            <person name="Grafham D."/>
            <person name="Gregory S."/>
            <person name="Hubbard T."/>
            <person name="Humphray S."/>
            <person name="Hunt A."/>
            <person name="Jones M."/>
            <person name="Lloyd C."/>
            <person name="McMurray A."/>
            <person name="Matthews L."/>
            <person name="Mercer S."/>
            <person name="Milne S."/>
            <person name="Mullikin J.C."/>
            <person name="Mungall A."/>
            <person name="Plumb R."/>
            <person name="Ross M."/>
            <person name="Shownkeen R."/>
            <person name="Sims S."/>
            <person name="Waterston R.H."/>
            <person name="Wilson R.K."/>
            <person name="Hillier L.W."/>
            <person name="McPherson J.D."/>
            <person name="Marra M.A."/>
            <person name="Mardis E.R."/>
            <person name="Fulton L.A."/>
            <person name="Chinwalla A.T."/>
            <person name="Pepin K.H."/>
            <person name="Gish W.R."/>
            <person name="Chissoe S.L."/>
            <person name="Wendl M.C."/>
            <person name="Delehaunty K.D."/>
            <person name="Miner T.L."/>
            <person name="Delehaunty A."/>
            <person name="Kramer J.B."/>
            <person name="Cook L.L."/>
            <person name="Fulton R.S."/>
            <person name="Johnson D.L."/>
            <person name="Minx P.J."/>
            <person name="Clifton S.W."/>
            <person name="Hawkins T."/>
            <person name="Branscomb E."/>
            <person name="Predki P."/>
            <person name="Richardson P."/>
            <person name="Wenning S."/>
            <person name="Slezak T."/>
            <person name="Doggett N."/>
            <person name="Cheng J.F."/>
            <person name="Olsen A."/>
            <person name="Lucas S."/>
            <person name="Elkin C."/>
            <person name="Uberbacher E."/>
            <person name="Frazier M."/>
            <person name="Gibbs R.A."/>
            <person name="Muzny D.M."/>
            <person name="Scherer S.E."/>
            <person name="Bouck J.B."/>
            <person name="Sodergren E.J."/>
            <person name="Worley K.C."/>
            <person name="Rives C.M."/>
            <person name="Gorrell J.H."/>
            <person name="Metzker M.L."/>
            <person name="Naylor S.L."/>
            <person name="Kucherlapati R.S."/>
            <person name="Nelson D.L."/>
            <person name="Weinstock G.M."/>
            <person name="Sakaki Y."/>
            <person name="Fujiyama A."/>
            <person name="Hattori M."/>
            <person name="Yada T."/>
            <person name="Toyoda A."/>
            <person name="Itoh T."/>
            <person name="Kawagoe C."/>
            <person name="Watanabe H."/>
            <person name="Totoki Y."/>
            <person name="Taylor T."/>
            <person name="Weissenbach J."/>
            <person name="Heilig R."/>
            <person name="Saurin W."/>
            <person name="Artiguenave F."/>
            <person name="Brottier P."/>
            <person name="Bruls T."/>
            <person name="Pelletier E."/>
            <person name="Robert C."/>
            <person name="Wincker P."/>
            <person name="Smith D.R."/>
            <person name="Doucette-Stamm L."/>
            <person name="Rubenfield M."/>
            <person name="Weinstock K."/>
            <person name="Lee H.M."/>
            <person name="Dubois J."/>
            <person name="Rosenthal A."/>
            <person name="Platzer M."/>
            <person name="Nyakatura G."/>
            <person name="Taudien S."/>
            <person name="Rump A."/>
            <person name="Yang H."/>
            <person name="Yu J."/>
            <person name="Wang J."/>
            <person name="Huang G."/>
            <person name="Gu J."/>
            <person name="Hood L."/>
            <person name="Rowen L."/>
            <person name="Madan A."/>
            <person name="Qin S."/>
            <person name="Davis R.W."/>
            <person name="Federspiel N.A."/>
            <person name="Abola A.P."/>
            <person name="Proctor M.J."/>
            <person name="Myers R.M."/>
            <person name="Schmutz J."/>
            <person name="Dickson M."/>
            <person name="Grimwood J."/>
            <person name="Cox D.R."/>
            <person name="Olson M.V."/>
            <person name="Kaul R."/>
            <person name="Raymond C."/>
            <person name="Shimizu N."/>
            <person name="Kawasaki K."/>
            <person name="Minoshima S."/>
            <person name="Evans G.A."/>
            <person name="Athanasiou M."/>
            <person name="Schultz R."/>
            <person name="Roe B.A."/>
            <person name="Chen F."/>
            <person name="Pan H."/>
            <person name="Ramser J."/>
            <person name="Lehrach H."/>
            <person name="Reinhardt R."/>
            <person name="McCombie W.R."/>
            <person name="de la Bastide M."/>
            <person name="Dedhia N."/>
            <person name="Blocker H."/>
            <person name="Hornischer K."/>
            <person name="Nordsiek G."/>
            <person name="Agarwala R."/>
            <person name="Aravind L."/>
            <person name="Bailey J.A."/>
            <person name="Bateman A."/>
            <person name="Batzoglou S."/>
            <person name="Birney E."/>
            <person name="Bork P."/>
            <person name="Brown D.G."/>
            <person name="Burge C.B."/>
            <person name="Cerutti L."/>
            <person name="Chen H.C."/>
            <person name="Church D."/>
            <person name="Clamp M."/>
            <person name="Copley R.R."/>
            <person name="Doerks T."/>
            <person name="Eddy S.R."/>
            <person name="Eichler E.E."/>
            <person name="Furey T.S."/>
            <person name="Galagan J."/>
            <person name="Gilbert J.G."/>
            <person name="Harmon C."/>
            <person name="Hayashizaki Y."/>
            <person name="Haussler D."/>
            <person name="Hermjakob H."/>
            <person name="Hokamp K."/>
            <person name="Jang W."/>
            <person name="Johnson L.S."/>
            <person name="Jones T.A."/>
            <person name="Kasif S."/>
            <person name="Kaspryzk A."/>
            <person name="Kennedy S."/>
            <person name="Kent W.J."/>
            <person name="Kitts P."/>
            <person name="Koonin E.V."/>
            <person name="Korf I."/>
            <person name="Kulp D."/>
            <person name="Lancet D."/>
            <person name="Lowe T.M."/>
            <person name="McLysaght A."/>
            <person name="Mikkelsen T."/>
            <person name="Moran J.V."/>
            <person name="Mulder N."/>
            <person name="Pollara V.J."/>
            <person name="Ponting C.P."/>
            <person name="Schuler G."/>
            <person name="Schultz J."/>
            <person name="Slater G."/>
            <person name="Smit A.F."/>
            <person name="Stupka E."/>
            <person name="Szustakowski J."/>
            <person name="Thierry-Mieg D."/>
            <person name="Thierry-Mieg J."/>
            <person name="Wagner L."/>
            <person name="Wallis J."/>
            <person name="Wheeler R."/>
            <person name="Williams A."/>
            <person name="Wolf Y.I."/>
            <person name="Wolfe K.H."/>
            <person name="Yang S.P."/>
            <person name="Yeh R.F."/>
            <person name="Collins F."/>
            <person name="Guyer M.S."/>
            <person name="Peterson J."/>
            <person name="Felsenfeld A."/>
            <person name="Wetterstrand K.A."/>
            <person name="Patrinos A."/>
            <person name="Morgan M.J."/>
            <person name="de Jong P."/>
            <person name="Catanese J.J."/>
            <person name="Osoegawa K."/>
            <person name="Shizuya H."/>
            <person name="Choi S."/>
            <person name="Chen Y.J."/>
        </authorList>
    </citation>
    <scope>NUCLEOTIDE SEQUENCE [LARGE SCALE GENOMIC DNA]</scope>
</reference>
<evidence type="ECO:0007829" key="4">
    <source>
        <dbReference type="PeptideAtlas" id="A0A7P0TAE7"/>
    </source>
</evidence>
<dbReference type="Ensembl" id="ENST00000679828.1">
    <property type="protein sequence ID" value="ENSP00000506175.1"/>
    <property type="gene ID" value="ENSG00000186111.12"/>
</dbReference>
<dbReference type="OpenTargets" id="ENSG00000186111"/>
<dbReference type="PANTHER" id="PTHR23086">
    <property type="entry name" value="PHOSPHATIDYLINOSITOL-4-PHOSPHATE 5-KINASE"/>
    <property type="match status" value="1"/>
</dbReference>
<dbReference type="EMBL" id="KC877703">
    <property type="status" value="NOT_ANNOTATED_CDS"/>
    <property type="molecule type" value="Genomic_DNA"/>
</dbReference>
<feature type="region of interest" description="Disordered" evidence="1">
    <location>
        <begin position="134"/>
        <end position="155"/>
    </location>
</feature>
<dbReference type="HGNC" id="HGNC:8996">
    <property type="gene designation" value="PIP5K1C"/>
</dbReference>
<dbReference type="GeneTree" id="ENSGT00940000159258"/>
<dbReference type="AlphaFoldDB" id="A0A7P0TAE7"/>
<dbReference type="EMBL" id="AC004637">
    <property type="status" value="NOT_ANNOTATED_CDS"/>
    <property type="molecule type" value="Genomic_DNA"/>
</dbReference>
<accession>A0A7P0TAE7</accession>
<dbReference type="Ensembl" id="ENST00000679828.1">
    <property type="protein sequence ID" value="ENSP00000506175.1"/>
    <property type="gene ID" value="ENSG00000186111.11"/>
</dbReference>
<dbReference type="OrthoDB" id="70770at2759"/>
<reference evidence="2 3" key="3">
    <citation type="journal article" date="2004" name="Nature">
        <title>Finishing the euchromatic sequence of the human genome.</title>
        <authorList>
            <consortium name="International Human Genome Sequencing Consortium"/>
        </authorList>
    </citation>
    <scope>NUCLEOTIDE SEQUENCE [LARGE SCALE GENOMIC DNA]</scope>
</reference>
<dbReference type="EMBL" id="AC093071">
    <property type="status" value="NOT_ANNOTATED_CDS"/>
    <property type="molecule type" value="Genomic_DNA"/>
</dbReference>
<dbReference type="SMR" id="A0A7P0TAE7"/>
<dbReference type="PANTHER" id="PTHR23086:SF26">
    <property type="entry name" value="PHOSPHATIDYLINOSITOL 4-PHOSPHATE 5-KINASE TYPE-1 GAMMA"/>
    <property type="match status" value="1"/>
</dbReference>
<dbReference type="Bgee" id="ENSG00000186111">
    <property type="expression patterns" value="Expressed in right hemisphere of cerebellum and 196 other cell types or tissues"/>
</dbReference>
<sequence length="204" mass="21760">MELEVPDEAESAEAGAVPSEAAWAAESGAAAGLAQKKAAPTEVLSMTAQPGPGHGKKLGHRGVDASGETTYKKTTSSTLKGAIQLGIGYTVGHLSSKPERDVLMQDFYVVESIFFPSSVTSGPRWLPKLLPSRLHSSHRRQQKENNSPSLSDMTSVSAPLVSLAECSHRRQQPHPRPPLPGLPLQDLCTCRLPLLPGALWDPAR</sequence>
<reference evidence="2 3" key="2">
    <citation type="journal article" date="2004" name="Nature">
        <title>The DNA sequence and biology of human chromosome 19.</title>
        <authorList>
            <person name="Grimwood J."/>
            <person name="Gordon L.A."/>
            <person name="Olsen A."/>
            <person name="Terry A."/>
            <person name="Schmutz J."/>
            <person name="Lamerdin J."/>
            <person name="Hellsten U."/>
            <person name="Goodstein D."/>
            <person name="Couronne O."/>
            <person name="Tran-Gyamfi M."/>
            <person name="Aerts A."/>
            <person name="Altherr M."/>
            <person name="Ashworth L."/>
            <person name="Bajorek E."/>
            <person name="Black S."/>
            <person name="Branscomb E."/>
            <person name="Caenepeel S."/>
            <person name="Carrano A."/>
            <person name="Caoile C."/>
            <person name="Chan Y.M."/>
            <person name="Christensen M."/>
            <person name="Cleland C.A."/>
            <person name="Copeland A."/>
            <person name="Dalin E."/>
            <person name="Dehal P."/>
            <person name="Denys M."/>
            <person name="Detter J.C."/>
            <person name="Escobar J."/>
            <person name="Flowers D."/>
            <person name="Fotopulos D."/>
            <person name="Garcia C."/>
            <person name="Georgescu A.M."/>
            <person name="Glavina T."/>
            <person name="Gomez M."/>
            <person name="Gonzales E."/>
            <person name="Groza M."/>
            <person name="Hammon N."/>
            <person name="Hawkins T."/>
            <person name="Haydu L."/>
            <person name="Ho I."/>
            <person name="Huang W."/>
            <person name="Israni S."/>
            <person name="Jett J."/>
            <person name="Kadner K."/>
            <person name="Kimball H."/>
            <person name="Kobayashi A."/>
            <person name="Larionov V."/>
            <person name="Leem S.H."/>
            <person name="Lopez F."/>
            <person name="Lou Y."/>
            <person name="Lowry S."/>
            <person name="Malfatti S."/>
            <person name="Martinez D."/>
            <person name="McCready P."/>
            <person name="Medina C."/>
            <person name="Morgan J."/>
            <person name="Nelson K."/>
            <person name="Nolan M."/>
            <person name="Ovcharenko I."/>
            <person name="Pitluck S."/>
            <person name="Pollard M."/>
            <person name="Popkie A.P."/>
            <person name="Predki P."/>
            <person name="Quan G."/>
            <person name="Ramirez L."/>
            <person name="Rash S."/>
            <person name="Retterer J."/>
            <person name="Rodriguez A."/>
            <person name="Rogers S."/>
            <person name="Salamov A."/>
            <person name="Salazar A."/>
            <person name="She X."/>
            <person name="Smith D."/>
            <person name="Slezak T."/>
            <person name="Solovyev V."/>
            <person name="Thayer N."/>
            <person name="Tice H."/>
            <person name="Tsai M."/>
            <person name="Ustaszewska A."/>
            <person name="Vo N."/>
            <person name="Wagner M."/>
            <person name="Wheeler J."/>
            <person name="Wu K."/>
            <person name="Xie G."/>
            <person name="Yang J."/>
            <person name="Dubchak I."/>
            <person name="Furey T.S."/>
            <person name="DeJong P."/>
            <person name="Dickson M."/>
            <person name="Gordon D."/>
            <person name="Eichler E.E."/>
            <person name="Pennacchio L.A."/>
            <person name="Richardson P."/>
            <person name="Stubbs L."/>
            <person name="Rokhsar D.S."/>
            <person name="Myers R.M."/>
            <person name="Rubin E.M."/>
            <person name="Lucas S.M."/>
        </authorList>
    </citation>
    <scope>NUCLEOTIDE SEQUENCE [LARGE SCALE GENOMIC DNA]</scope>
</reference>
<feature type="compositionally biased region" description="Polar residues" evidence="1">
    <location>
        <begin position="144"/>
        <end position="155"/>
    </location>
</feature>
<dbReference type="EMBL" id="AC005542">
    <property type="status" value="NOT_ANNOTATED_CDS"/>
    <property type="molecule type" value="Genomic_DNA"/>
</dbReference>
<proteinExistence type="evidence at protein level"/>
<evidence type="ECO:0000313" key="3">
    <source>
        <dbReference type="Proteomes" id="UP000005640"/>
    </source>
</evidence>
<reference evidence="2" key="5">
    <citation type="submission" date="2025-09" db="UniProtKB">
        <authorList>
            <consortium name="Ensembl"/>
        </authorList>
    </citation>
    <scope>IDENTIFICATION</scope>
</reference>
<reference evidence="2" key="4">
    <citation type="submission" date="2025-08" db="UniProtKB">
        <authorList>
            <consortium name="Ensembl"/>
        </authorList>
    </citation>
    <scope>IDENTIFICATION</scope>
</reference>
<evidence type="ECO:0000313" key="2">
    <source>
        <dbReference type="Ensembl" id="ENSP00000506175.1"/>
    </source>
</evidence>
<evidence type="ECO:0000256" key="1">
    <source>
        <dbReference type="SAM" id="MobiDB-lite"/>
    </source>
</evidence>
<protein>
    <submittedName>
        <fullName evidence="2">Phosphatidylinositol-4-phosphate 5-kinase type 1 gamma</fullName>
    </submittedName>
</protein>
<keyword evidence="4 5" id="KW-1267">Proteomics identification</keyword>
<dbReference type="InterPro" id="IPR023610">
    <property type="entry name" value="PInositol-4/5-P-5/4-kinase"/>
</dbReference>
<feature type="region of interest" description="Disordered" evidence="1">
    <location>
        <begin position="45"/>
        <end position="67"/>
    </location>
</feature>
<evidence type="ECO:0007829" key="5">
    <source>
        <dbReference type="ProteomicsDB" id="A0A7P0TAE7"/>
    </source>
</evidence>
<dbReference type="Proteomes" id="UP000005640">
    <property type="component" value="Chromosome 19"/>
</dbReference>